<organism evidence="3 4">
    <name type="scientific">Bodo saltans</name>
    <name type="common">Flagellated protozoan</name>
    <dbReference type="NCBI Taxonomy" id="75058"/>
    <lineage>
        <taxon>Eukaryota</taxon>
        <taxon>Discoba</taxon>
        <taxon>Euglenozoa</taxon>
        <taxon>Kinetoplastea</taxon>
        <taxon>Metakinetoplastina</taxon>
        <taxon>Eubodonida</taxon>
        <taxon>Bodonidae</taxon>
        <taxon>Bodo</taxon>
    </lineage>
</organism>
<sequence>MPNEASIVRTELDTLLPQVPAASHSPMTARLGEAAPAAAVSRNNSTPSPPPKREGGPAALPTYPPTPLRPVPAASGNELRVLTVEQSTSLDSARSLRLDDIKSGDARHLEWMTKFIAAQWRMIPLDILAPPVARRMIPDDTGDVADTKSAASDTQQQPQQQQQQQQQQPIDVSTAASQNSARDVQRVTAWHSLRLSWRRRLAEPLINKDDDALAVWRKAVFAGMMTSTVLLSVIKLLAAFIAHFAAPINGIQEGGYFLLIGCILLVNVSLYIYARHTQELTEWATYAVLVLLMAEQHVWLSLNGQHYASVAVLAHSLLLLTWLFAVVSPVVKFCGVSTAFVFSLVGFIQSELIHRHGPEEFLMHSPNGTVASNSFLGVLVVCLSFQSNKSDTC</sequence>
<feature type="transmembrane region" description="Helical" evidence="2">
    <location>
        <begin position="306"/>
        <end position="325"/>
    </location>
</feature>
<dbReference type="EMBL" id="CYKH01001941">
    <property type="protein sequence ID" value="CUG91573.1"/>
    <property type="molecule type" value="Genomic_DNA"/>
</dbReference>
<feature type="transmembrane region" description="Helical" evidence="2">
    <location>
        <begin position="254"/>
        <end position="274"/>
    </location>
</feature>
<name>A0A0S4JJC5_BODSA</name>
<feature type="region of interest" description="Disordered" evidence="1">
    <location>
        <begin position="17"/>
        <end position="73"/>
    </location>
</feature>
<feature type="compositionally biased region" description="Polar residues" evidence="1">
    <location>
        <begin position="170"/>
        <end position="180"/>
    </location>
</feature>
<keyword evidence="2 3" id="KW-0812">Transmembrane</keyword>
<feature type="transmembrane region" description="Helical" evidence="2">
    <location>
        <begin position="219"/>
        <end position="242"/>
    </location>
</feature>
<keyword evidence="2" id="KW-1133">Transmembrane helix</keyword>
<gene>
    <name evidence="3" type="ORF">BSAL_32760</name>
</gene>
<feature type="compositionally biased region" description="Low complexity" evidence="1">
    <location>
        <begin position="155"/>
        <end position="169"/>
    </location>
</feature>
<dbReference type="VEuPathDB" id="TriTrypDB:BSAL_32760"/>
<keyword evidence="2" id="KW-0472">Membrane</keyword>
<evidence type="ECO:0000313" key="4">
    <source>
        <dbReference type="Proteomes" id="UP000051952"/>
    </source>
</evidence>
<evidence type="ECO:0000256" key="2">
    <source>
        <dbReference type="SAM" id="Phobius"/>
    </source>
</evidence>
<accession>A0A0S4JJC5</accession>
<protein>
    <submittedName>
        <fullName evidence="3">Transmembrane protein, putative</fullName>
    </submittedName>
</protein>
<feature type="transmembrane region" description="Helical" evidence="2">
    <location>
        <begin position="283"/>
        <end position="300"/>
    </location>
</feature>
<evidence type="ECO:0000313" key="3">
    <source>
        <dbReference type="EMBL" id="CUG91573.1"/>
    </source>
</evidence>
<proteinExistence type="predicted"/>
<feature type="transmembrane region" description="Helical" evidence="2">
    <location>
        <begin position="368"/>
        <end position="385"/>
    </location>
</feature>
<reference evidence="4" key="1">
    <citation type="submission" date="2015-09" db="EMBL/GenBank/DDBJ databases">
        <authorList>
            <consortium name="Pathogen Informatics"/>
        </authorList>
    </citation>
    <scope>NUCLEOTIDE SEQUENCE [LARGE SCALE GENOMIC DNA]</scope>
    <source>
        <strain evidence="4">Lake Konstanz</strain>
    </source>
</reference>
<feature type="transmembrane region" description="Helical" evidence="2">
    <location>
        <begin position="330"/>
        <end position="348"/>
    </location>
</feature>
<dbReference type="AlphaFoldDB" id="A0A0S4JJC5"/>
<evidence type="ECO:0000256" key="1">
    <source>
        <dbReference type="SAM" id="MobiDB-lite"/>
    </source>
</evidence>
<keyword evidence="4" id="KW-1185">Reference proteome</keyword>
<feature type="region of interest" description="Disordered" evidence="1">
    <location>
        <begin position="137"/>
        <end position="180"/>
    </location>
</feature>
<dbReference type="Proteomes" id="UP000051952">
    <property type="component" value="Unassembled WGS sequence"/>
</dbReference>